<dbReference type="InterPro" id="IPR001647">
    <property type="entry name" value="HTH_TetR"/>
</dbReference>
<evidence type="ECO:0000256" key="1">
    <source>
        <dbReference type="ARBA" id="ARBA00023015"/>
    </source>
</evidence>
<keyword evidence="2 4" id="KW-0238">DNA-binding</keyword>
<evidence type="ECO:0000313" key="7">
    <source>
        <dbReference type="Proteomes" id="UP000460949"/>
    </source>
</evidence>
<dbReference type="PROSITE" id="PS50977">
    <property type="entry name" value="HTH_TETR_2"/>
    <property type="match status" value="1"/>
</dbReference>
<dbReference type="Pfam" id="PF21993">
    <property type="entry name" value="TetR_C_13_2"/>
    <property type="match status" value="1"/>
</dbReference>
<feature type="domain" description="HTH tetR-type" evidence="5">
    <location>
        <begin position="2"/>
        <end position="62"/>
    </location>
</feature>
<dbReference type="InterPro" id="IPR036271">
    <property type="entry name" value="Tet_transcr_reg_TetR-rel_C_sf"/>
</dbReference>
<dbReference type="PRINTS" id="PR00455">
    <property type="entry name" value="HTHTETR"/>
</dbReference>
<protein>
    <submittedName>
        <fullName evidence="6">TetR family transcriptional regulator</fullName>
    </submittedName>
</protein>
<organism evidence="6 7">
    <name type="scientific">Halobacillus litoralis</name>
    <dbReference type="NCBI Taxonomy" id="45668"/>
    <lineage>
        <taxon>Bacteria</taxon>
        <taxon>Bacillati</taxon>
        <taxon>Bacillota</taxon>
        <taxon>Bacilli</taxon>
        <taxon>Bacillales</taxon>
        <taxon>Bacillaceae</taxon>
        <taxon>Halobacillus</taxon>
    </lineage>
</organism>
<gene>
    <name evidence="6" type="ORF">GLW04_13895</name>
</gene>
<keyword evidence="1" id="KW-0805">Transcription regulation</keyword>
<reference evidence="6 7" key="1">
    <citation type="submission" date="2019-11" db="EMBL/GenBank/DDBJ databases">
        <title>Genome sequences of 17 halophilic strains isolated from different environments.</title>
        <authorList>
            <person name="Furrow R.E."/>
        </authorList>
    </citation>
    <scope>NUCLEOTIDE SEQUENCE [LARGE SCALE GENOMIC DNA]</scope>
    <source>
        <strain evidence="6 7">22511_23_Filter</strain>
    </source>
</reference>
<evidence type="ECO:0000313" key="6">
    <source>
        <dbReference type="EMBL" id="MYL20992.1"/>
    </source>
</evidence>
<dbReference type="Gene3D" id="1.10.357.10">
    <property type="entry name" value="Tetracycline Repressor, domain 2"/>
    <property type="match status" value="1"/>
</dbReference>
<dbReference type="PANTHER" id="PTHR47506:SF3">
    <property type="entry name" value="HTH-TYPE TRANSCRIPTIONAL REGULATOR LMRA"/>
    <property type="match status" value="1"/>
</dbReference>
<proteinExistence type="predicted"/>
<accession>A0A845DXG8</accession>
<name>A0A845DXG8_9BACI</name>
<dbReference type="RefSeq" id="WP_160838273.1">
    <property type="nucleotide sequence ID" value="NZ_WMET01000003.1"/>
</dbReference>
<dbReference type="PANTHER" id="PTHR47506">
    <property type="entry name" value="TRANSCRIPTIONAL REGULATORY PROTEIN"/>
    <property type="match status" value="1"/>
</dbReference>
<dbReference type="GO" id="GO:0003677">
    <property type="term" value="F:DNA binding"/>
    <property type="evidence" value="ECO:0007669"/>
    <property type="project" value="UniProtKB-UniRule"/>
</dbReference>
<dbReference type="InterPro" id="IPR009057">
    <property type="entry name" value="Homeodomain-like_sf"/>
</dbReference>
<keyword evidence="3" id="KW-0804">Transcription</keyword>
<evidence type="ECO:0000256" key="2">
    <source>
        <dbReference type="ARBA" id="ARBA00023125"/>
    </source>
</evidence>
<evidence type="ECO:0000259" key="5">
    <source>
        <dbReference type="PROSITE" id="PS50977"/>
    </source>
</evidence>
<dbReference type="Pfam" id="PF00440">
    <property type="entry name" value="TetR_N"/>
    <property type="match status" value="1"/>
</dbReference>
<dbReference type="EMBL" id="WMET01000003">
    <property type="protein sequence ID" value="MYL20992.1"/>
    <property type="molecule type" value="Genomic_DNA"/>
</dbReference>
<dbReference type="InterPro" id="IPR054156">
    <property type="entry name" value="YxaF_TetR_C"/>
</dbReference>
<dbReference type="SUPFAM" id="SSF46689">
    <property type="entry name" value="Homeodomain-like"/>
    <property type="match status" value="1"/>
</dbReference>
<evidence type="ECO:0000256" key="3">
    <source>
        <dbReference type="ARBA" id="ARBA00023163"/>
    </source>
</evidence>
<dbReference type="AlphaFoldDB" id="A0A845DXG8"/>
<feature type="DNA-binding region" description="H-T-H motif" evidence="4">
    <location>
        <begin position="25"/>
        <end position="44"/>
    </location>
</feature>
<dbReference type="SUPFAM" id="SSF48498">
    <property type="entry name" value="Tetracyclin repressor-like, C-terminal domain"/>
    <property type="match status" value="1"/>
</dbReference>
<dbReference type="Proteomes" id="UP000460949">
    <property type="component" value="Unassembled WGS sequence"/>
</dbReference>
<sequence>MSNKKQQIILAAAALIHGKGYEATKLSDIMGAAGIGKGQFYHYFTSKRKLGLSIVDYYAQMWQDELIEGILKSRRSPEEKMEAMLQWAVQFHETPAKLHGCPFGNLALEMSEHDEEFRLKINRIFSDWIKELTHVIERLKGEKHAKRKARMVVAQIEGAILLMKNHQDSEVLLDIIEGIRMEYLSS</sequence>
<comment type="caution">
    <text evidence="6">The sequence shown here is derived from an EMBL/GenBank/DDBJ whole genome shotgun (WGS) entry which is preliminary data.</text>
</comment>
<evidence type="ECO:0000256" key="4">
    <source>
        <dbReference type="PROSITE-ProRule" id="PRU00335"/>
    </source>
</evidence>